<reference evidence="2" key="1">
    <citation type="journal article" date="2022" name="G3 (Bethesda)">
        <title>High quality genome of the basidiomycete yeast Dioszegia hungarica PDD-24b-2 isolated from cloud water.</title>
        <authorList>
            <person name="Jarrige D."/>
            <person name="Haridas S."/>
            <person name="Bleykasten-Grosshans C."/>
            <person name="Joly M."/>
            <person name="Nadalig T."/>
            <person name="Sancelme M."/>
            <person name="Vuilleumier S."/>
            <person name="Grigoriev I.V."/>
            <person name="Amato P."/>
            <person name="Bringel F."/>
        </authorList>
    </citation>
    <scope>NUCLEOTIDE SEQUENCE</scope>
    <source>
        <strain evidence="2">PDD-24b-2</strain>
    </source>
</reference>
<dbReference type="Gene3D" id="1.20.1280.50">
    <property type="match status" value="1"/>
</dbReference>
<dbReference type="GO" id="GO:0019005">
    <property type="term" value="C:SCF ubiquitin ligase complex"/>
    <property type="evidence" value="ECO:0007669"/>
    <property type="project" value="TreeGrafter"/>
</dbReference>
<feature type="domain" description="F-box" evidence="1">
    <location>
        <begin position="31"/>
        <end position="58"/>
    </location>
</feature>
<dbReference type="Proteomes" id="UP001164286">
    <property type="component" value="Unassembled WGS sequence"/>
</dbReference>
<dbReference type="GeneID" id="77724704"/>
<dbReference type="PANTHER" id="PTHR13318:SF281">
    <property type="entry name" value="F-BOX DOMAIN-CONTAINING PROTEIN"/>
    <property type="match status" value="1"/>
</dbReference>
<feature type="non-terminal residue" evidence="2">
    <location>
        <position position="1"/>
    </location>
</feature>
<dbReference type="Pfam" id="PF13516">
    <property type="entry name" value="LRR_6"/>
    <property type="match status" value="1"/>
</dbReference>
<evidence type="ECO:0000259" key="1">
    <source>
        <dbReference type="Pfam" id="PF12937"/>
    </source>
</evidence>
<dbReference type="InterPro" id="IPR036047">
    <property type="entry name" value="F-box-like_dom_sf"/>
</dbReference>
<name>A0AA38LVJ1_9TREE</name>
<dbReference type="InterPro" id="IPR001611">
    <property type="entry name" value="Leu-rich_rpt"/>
</dbReference>
<evidence type="ECO:0000313" key="3">
    <source>
        <dbReference type="Proteomes" id="UP001164286"/>
    </source>
</evidence>
<dbReference type="InterPro" id="IPR006553">
    <property type="entry name" value="Leu-rich_rpt_Cys-con_subtyp"/>
</dbReference>
<evidence type="ECO:0000313" key="2">
    <source>
        <dbReference type="EMBL" id="KAI9636553.1"/>
    </source>
</evidence>
<dbReference type="SUPFAM" id="SSF81383">
    <property type="entry name" value="F-box domain"/>
    <property type="match status" value="1"/>
</dbReference>
<dbReference type="InterPro" id="IPR032675">
    <property type="entry name" value="LRR_dom_sf"/>
</dbReference>
<accession>A0AA38LVJ1</accession>
<dbReference type="SMART" id="SM00367">
    <property type="entry name" value="LRR_CC"/>
    <property type="match status" value="3"/>
</dbReference>
<dbReference type="GO" id="GO:0031146">
    <property type="term" value="P:SCF-dependent proteasomal ubiquitin-dependent protein catabolic process"/>
    <property type="evidence" value="ECO:0007669"/>
    <property type="project" value="TreeGrafter"/>
</dbReference>
<dbReference type="EMBL" id="JAKWFO010000005">
    <property type="protein sequence ID" value="KAI9636553.1"/>
    <property type="molecule type" value="Genomic_DNA"/>
</dbReference>
<sequence length="422" mass="47094">IPRELQLLILRTVAETWEGKGRWTGEIGGKRQLIRISQVSRSWRELCLDGQLWANVDLAPMAPYLHPRTYRRITDSARTYAKTLNLRGMDSISALTIMPNLTRLDLRGCRGLSSAEICKVVTAPGLEAVNLKGVQGVTVDVLAQLAGGRYLETLDVSRCRSIDLGDMADFLRRSPSELKDLRVAGLSAGGRGGEFARLAKVERLDMLGCELEDGDMELPDTITHLVLSSNPALSVDMFKRLELPNLISLELADMDFFRETPNPRPLIDFLRSTTRLQKLDLDGTGSHGGVNDRVLEALVRFCPNLTELHISHARLVSPDGLIRLIRGCSKLAVLEADNTPANNAVMREFVKRRRGRLNLQDCRAVTAAAYSEVAAGTRPREGWEGREALPFSYEVGDREGLVLKTFWSWRRVGVPRAWREAR</sequence>
<keyword evidence="3" id="KW-1185">Reference proteome</keyword>
<dbReference type="Gene3D" id="3.80.10.10">
    <property type="entry name" value="Ribonuclease Inhibitor"/>
    <property type="match status" value="2"/>
</dbReference>
<feature type="non-terminal residue" evidence="2">
    <location>
        <position position="422"/>
    </location>
</feature>
<protein>
    <recommendedName>
        <fullName evidence="1">F-box domain-containing protein</fullName>
    </recommendedName>
</protein>
<dbReference type="PANTHER" id="PTHR13318">
    <property type="entry name" value="PARTNER OF PAIRED, ISOFORM B-RELATED"/>
    <property type="match status" value="1"/>
</dbReference>
<dbReference type="Pfam" id="PF12937">
    <property type="entry name" value="F-box-like"/>
    <property type="match status" value="1"/>
</dbReference>
<gene>
    <name evidence="2" type="ORF">MKK02DRAFT_10616</name>
</gene>
<dbReference type="AlphaFoldDB" id="A0AA38LVJ1"/>
<comment type="caution">
    <text evidence="2">The sequence shown here is derived from an EMBL/GenBank/DDBJ whole genome shotgun (WGS) entry which is preliminary data.</text>
</comment>
<dbReference type="SUPFAM" id="SSF52047">
    <property type="entry name" value="RNI-like"/>
    <property type="match status" value="1"/>
</dbReference>
<organism evidence="2 3">
    <name type="scientific">Dioszegia hungarica</name>
    <dbReference type="NCBI Taxonomy" id="4972"/>
    <lineage>
        <taxon>Eukaryota</taxon>
        <taxon>Fungi</taxon>
        <taxon>Dikarya</taxon>
        <taxon>Basidiomycota</taxon>
        <taxon>Agaricomycotina</taxon>
        <taxon>Tremellomycetes</taxon>
        <taxon>Tremellales</taxon>
        <taxon>Bulleribasidiaceae</taxon>
        <taxon>Dioszegia</taxon>
    </lineage>
</organism>
<dbReference type="InterPro" id="IPR001810">
    <property type="entry name" value="F-box_dom"/>
</dbReference>
<proteinExistence type="predicted"/>
<dbReference type="RefSeq" id="XP_052946330.1">
    <property type="nucleotide sequence ID" value="XM_053085503.1"/>
</dbReference>